<name>A0A2G3E1U7_9FIRM</name>
<organism evidence="1 2">
    <name type="scientific">Agathobacter ruminis</name>
    <dbReference type="NCBI Taxonomy" id="1712665"/>
    <lineage>
        <taxon>Bacteria</taxon>
        <taxon>Bacillati</taxon>
        <taxon>Bacillota</taxon>
        <taxon>Clostridia</taxon>
        <taxon>Lachnospirales</taxon>
        <taxon>Lachnospiraceae</taxon>
        <taxon>Agathobacter</taxon>
    </lineage>
</organism>
<dbReference type="Gene3D" id="1.20.58.1000">
    <property type="entry name" value="Metal-sensitive repressor, helix protomer"/>
    <property type="match status" value="1"/>
</dbReference>
<comment type="caution">
    <text evidence="1">The sequence shown here is derived from an EMBL/GenBank/DDBJ whole genome shotgun (WGS) entry which is preliminary data.</text>
</comment>
<evidence type="ECO:0000313" key="2">
    <source>
        <dbReference type="Proteomes" id="UP000224563"/>
    </source>
</evidence>
<sequence>MDHGHYHSPEEKKKQLNRLAKATGHLAHVRAMIENDEDCAEVLIQLAAVNSALRNLGKEIINEHMTHCIIHAIEDGDTTAVEEFQKAVKKFI</sequence>
<dbReference type="AlphaFoldDB" id="A0A2G3E1U7"/>
<accession>A0A2G3E1U7</accession>
<proteinExistence type="predicted"/>
<protein>
    <recommendedName>
        <fullName evidence="3">CsoR family transcriptional regulator</fullName>
    </recommendedName>
</protein>
<gene>
    <name evidence="1" type="ORF">CSX02_09855</name>
</gene>
<dbReference type="Pfam" id="PF02583">
    <property type="entry name" value="Trns_repr_metal"/>
    <property type="match status" value="1"/>
</dbReference>
<dbReference type="RefSeq" id="WP_031542271.1">
    <property type="nucleotide sequence ID" value="NZ_JANSWH010000067.1"/>
</dbReference>
<dbReference type="InterPro" id="IPR038390">
    <property type="entry name" value="Metal_Tscrpt_repr_sf"/>
</dbReference>
<keyword evidence="2" id="KW-1185">Reference proteome</keyword>
<dbReference type="GO" id="GO:0003677">
    <property type="term" value="F:DNA binding"/>
    <property type="evidence" value="ECO:0007669"/>
    <property type="project" value="InterPro"/>
</dbReference>
<dbReference type="InterPro" id="IPR003735">
    <property type="entry name" value="Metal_Tscrpt_repr"/>
</dbReference>
<dbReference type="GO" id="GO:0045892">
    <property type="term" value="P:negative regulation of DNA-templated transcription"/>
    <property type="evidence" value="ECO:0007669"/>
    <property type="project" value="UniProtKB-ARBA"/>
</dbReference>
<dbReference type="GO" id="GO:0046872">
    <property type="term" value="F:metal ion binding"/>
    <property type="evidence" value="ECO:0007669"/>
    <property type="project" value="InterPro"/>
</dbReference>
<dbReference type="Proteomes" id="UP000224563">
    <property type="component" value="Unassembled WGS sequence"/>
</dbReference>
<reference evidence="1 2" key="2">
    <citation type="submission" date="2017-10" db="EMBL/GenBank/DDBJ databases">
        <authorList>
            <person name="Banno H."/>
            <person name="Chua N.-H."/>
        </authorList>
    </citation>
    <scope>NUCLEOTIDE SEQUENCE [LARGE SCALE GENOMIC DNA]</scope>
    <source>
        <strain evidence="1 2">JK623</strain>
    </source>
</reference>
<evidence type="ECO:0000313" key="1">
    <source>
        <dbReference type="EMBL" id="PHU37083.1"/>
    </source>
</evidence>
<dbReference type="PANTHER" id="PTHR33677:SF3">
    <property type="entry name" value="COPPER-SENSING TRANSCRIPTIONAL REPRESSOR RICR"/>
    <property type="match status" value="1"/>
</dbReference>
<evidence type="ECO:0008006" key="3">
    <source>
        <dbReference type="Google" id="ProtNLM"/>
    </source>
</evidence>
<reference evidence="1 2" key="1">
    <citation type="submission" date="2017-10" db="EMBL/GenBank/DDBJ databases">
        <title>Resolving the taxonomy of Roseburia spp., Eubacterium rectale and Agathobacter spp. through phylogenomic analysis.</title>
        <authorList>
            <person name="Sheridan P.O."/>
            <person name="Walker A.W."/>
            <person name="Duncan S.H."/>
            <person name="Scott K.P."/>
            <person name="Toole P.W.O."/>
            <person name="Luis P."/>
            <person name="Flint H.J."/>
        </authorList>
    </citation>
    <scope>NUCLEOTIDE SEQUENCE [LARGE SCALE GENOMIC DNA]</scope>
    <source>
        <strain evidence="1 2">JK623</strain>
    </source>
</reference>
<dbReference type="PANTHER" id="PTHR33677">
    <property type="entry name" value="TRANSCRIPTIONAL REPRESSOR FRMR-RELATED"/>
    <property type="match status" value="1"/>
</dbReference>
<dbReference type="EMBL" id="PDYG01000082">
    <property type="protein sequence ID" value="PHU37083.1"/>
    <property type="molecule type" value="Genomic_DNA"/>
</dbReference>